<dbReference type="HOGENOM" id="CLU_010119_6_1_1"/>
<evidence type="ECO:0000256" key="1">
    <source>
        <dbReference type="ARBA" id="ARBA00008056"/>
    </source>
</evidence>
<sequence>MGSKIPTIDFSHFLTGSAQDRQRTACEVDNALKSVGFFYLVGHGIDQDTVDACFEMSKRIFDLSHDAKQTLSATPHSFDQGYRGIGKETIRGQKCVKESFDFRNPKDDTVGFWPNQEELPGFRDFAADFHQLCAELMGKLLECLSVALDLENEDSFNQYHTGSMHVSSLIHYPAVSTQRLRSGEVIRNAAHSDLGTLTLLFQHNVGGLEVADMSSTDKITTTAVEKEANFIAVDPTPGTIVVNVGYLLMRWTNGRWKNVVHRVVEPANCSSTQSSQESVDCDEMTPERYSIAFFGFPDAATMVEPLQSCCSTERPKRWGPINAGEYLLKKRAVLYS</sequence>
<dbReference type="STRING" id="569365.A0A0D2CPV3"/>
<dbReference type="GO" id="GO:0016491">
    <property type="term" value="F:oxidoreductase activity"/>
    <property type="evidence" value="ECO:0007669"/>
    <property type="project" value="UniProtKB-KW"/>
</dbReference>
<dbReference type="PROSITE" id="PS51471">
    <property type="entry name" value="FE2OG_OXY"/>
    <property type="match status" value="1"/>
</dbReference>
<dbReference type="OrthoDB" id="288590at2759"/>
<keyword evidence="2" id="KW-0408">Iron</keyword>
<reference evidence="4 5" key="1">
    <citation type="submission" date="2015-01" db="EMBL/GenBank/DDBJ databases">
        <title>The Genome Sequence of Cladophialophora immunda CBS83496.</title>
        <authorList>
            <consortium name="The Broad Institute Genomics Platform"/>
            <person name="Cuomo C."/>
            <person name="de Hoog S."/>
            <person name="Gorbushina A."/>
            <person name="Stielow B."/>
            <person name="Teixiera M."/>
            <person name="Abouelleil A."/>
            <person name="Chapman S.B."/>
            <person name="Priest M."/>
            <person name="Young S.K."/>
            <person name="Wortman J."/>
            <person name="Nusbaum C."/>
            <person name="Birren B."/>
        </authorList>
    </citation>
    <scope>NUCLEOTIDE SEQUENCE [LARGE SCALE GENOMIC DNA]</scope>
    <source>
        <strain evidence="4 5">CBS 83496</strain>
    </source>
</reference>
<dbReference type="InterPro" id="IPR027443">
    <property type="entry name" value="IPNS-like_sf"/>
</dbReference>
<keyword evidence="2" id="KW-0560">Oxidoreductase</keyword>
<keyword evidence="5" id="KW-1185">Reference proteome</keyword>
<dbReference type="AlphaFoldDB" id="A0A0D2CPV3"/>
<dbReference type="VEuPathDB" id="FungiDB:PV07_08770"/>
<accession>A0A0D2CPV3</accession>
<feature type="domain" description="Fe2OG dioxygenase" evidence="3">
    <location>
        <begin position="162"/>
        <end position="297"/>
    </location>
</feature>
<dbReference type="Pfam" id="PF03171">
    <property type="entry name" value="2OG-FeII_Oxy"/>
    <property type="match status" value="1"/>
</dbReference>
<dbReference type="GeneID" id="27347964"/>
<dbReference type="Gene3D" id="2.60.120.330">
    <property type="entry name" value="B-lactam Antibiotic, Isopenicillin N Synthase, Chain"/>
    <property type="match status" value="1"/>
</dbReference>
<dbReference type="RefSeq" id="XP_016245820.1">
    <property type="nucleotide sequence ID" value="XM_016395964.1"/>
</dbReference>
<evidence type="ECO:0000256" key="2">
    <source>
        <dbReference type="RuleBase" id="RU003682"/>
    </source>
</evidence>
<name>A0A0D2CPV3_9EURO</name>
<protein>
    <recommendedName>
        <fullName evidence="3">Fe2OG dioxygenase domain-containing protein</fullName>
    </recommendedName>
</protein>
<gene>
    <name evidence="4" type="ORF">PV07_08770</name>
</gene>
<dbReference type="InterPro" id="IPR026992">
    <property type="entry name" value="DIOX_N"/>
</dbReference>
<dbReference type="PRINTS" id="PR00682">
    <property type="entry name" value="IPNSYNTHASE"/>
</dbReference>
<dbReference type="EMBL" id="KN847044">
    <property type="protein sequence ID" value="KIW25604.1"/>
    <property type="molecule type" value="Genomic_DNA"/>
</dbReference>
<dbReference type="InterPro" id="IPR005123">
    <property type="entry name" value="Oxoglu/Fe-dep_dioxygenase_dom"/>
</dbReference>
<dbReference type="Proteomes" id="UP000054466">
    <property type="component" value="Unassembled WGS sequence"/>
</dbReference>
<organism evidence="4 5">
    <name type="scientific">Cladophialophora immunda</name>
    <dbReference type="NCBI Taxonomy" id="569365"/>
    <lineage>
        <taxon>Eukaryota</taxon>
        <taxon>Fungi</taxon>
        <taxon>Dikarya</taxon>
        <taxon>Ascomycota</taxon>
        <taxon>Pezizomycotina</taxon>
        <taxon>Eurotiomycetes</taxon>
        <taxon>Chaetothyriomycetidae</taxon>
        <taxon>Chaetothyriales</taxon>
        <taxon>Herpotrichiellaceae</taxon>
        <taxon>Cladophialophora</taxon>
    </lineage>
</organism>
<dbReference type="Pfam" id="PF14226">
    <property type="entry name" value="DIOX_N"/>
    <property type="match status" value="1"/>
</dbReference>
<dbReference type="PANTHER" id="PTHR47990">
    <property type="entry name" value="2-OXOGLUTARATE (2OG) AND FE(II)-DEPENDENT OXYGENASE SUPERFAMILY PROTEIN-RELATED"/>
    <property type="match status" value="1"/>
</dbReference>
<evidence type="ECO:0000259" key="3">
    <source>
        <dbReference type="PROSITE" id="PS51471"/>
    </source>
</evidence>
<dbReference type="InterPro" id="IPR050231">
    <property type="entry name" value="Iron_ascorbate_oxido_reductase"/>
</dbReference>
<dbReference type="GO" id="GO:0046872">
    <property type="term" value="F:metal ion binding"/>
    <property type="evidence" value="ECO:0007669"/>
    <property type="project" value="UniProtKB-KW"/>
</dbReference>
<keyword evidence="2" id="KW-0479">Metal-binding</keyword>
<evidence type="ECO:0000313" key="4">
    <source>
        <dbReference type="EMBL" id="KIW25604.1"/>
    </source>
</evidence>
<dbReference type="GO" id="GO:0044283">
    <property type="term" value="P:small molecule biosynthetic process"/>
    <property type="evidence" value="ECO:0007669"/>
    <property type="project" value="UniProtKB-ARBA"/>
</dbReference>
<comment type="similarity">
    <text evidence="1 2">Belongs to the iron/ascorbate-dependent oxidoreductase family.</text>
</comment>
<dbReference type="InterPro" id="IPR044861">
    <property type="entry name" value="IPNS-like_FE2OG_OXY"/>
</dbReference>
<evidence type="ECO:0000313" key="5">
    <source>
        <dbReference type="Proteomes" id="UP000054466"/>
    </source>
</evidence>
<proteinExistence type="inferred from homology"/>
<dbReference type="SUPFAM" id="SSF51197">
    <property type="entry name" value="Clavaminate synthase-like"/>
    <property type="match status" value="1"/>
</dbReference>